<reference evidence="1 2" key="1">
    <citation type="submission" date="2020-08" db="EMBL/GenBank/DDBJ databases">
        <title>Genomic Encyclopedia of Type Strains, Phase IV (KMG-IV): sequencing the most valuable type-strain genomes for metagenomic binning, comparative biology and taxonomic classification.</title>
        <authorList>
            <person name="Goeker M."/>
        </authorList>
    </citation>
    <scope>NUCLEOTIDE SEQUENCE [LARGE SCALE GENOMIC DNA]</scope>
    <source>
        <strain evidence="1 2">DSM 29854</strain>
    </source>
</reference>
<dbReference type="RefSeq" id="WP_182513566.1">
    <property type="nucleotide sequence ID" value="NZ_JACJIQ010000012.1"/>
</dbReference>
<dbReference type="Proteomes" id="UP000563094">
    <property type="component" value="Unassembled WGS sequence"/>
</dbReference>
<evidence type="ECO:0000313" key="2">
    <source>
        <dbReference type="Proteomes" id="UP000563094"/>
    </source>
</evidence>
<protein>
    <submittedName>
        <fullName evidence="1">Uncharacterized protein</fullName>
    </submittedName>
</protein>
<organism evidence="1 2">
    <name type="scientific">Rufibacter quisquiliarum</name>
    <dbReference type="NCBI Taxonomy" id="1549639"/>
    <lineage>
        <taxon>Bacteria</taxon>
        <taxon>Pseudomonadati</taxon>
        <taxon>Bacteroidota</taxon>
        <taxon>Cytophagia</taxon>
        <taxon>Cytophagales</taxon>
        <taxon>Hymenobacteraceae</taxon>
        <taxon>Rufibacter</taxon>
    </lineage>
</organism>
<sequence length="110" mass="12368">MEFDNRVPLKQNTYSNGGRFIGLSLSEPFHHQGLKRECVEAHSYYPLLIDECTGVPGLPVEEVGGYKVSQTLFIAKKVDELIIHLQDVKAKLLQSIGQENKHGKQTSLFN</sequence>
<dbReference type="AlphaFoldDB" id="A0A839GF95"/>
<name>A0A839GF95_9BACT</name>
<gene>
    <name evidence="1" type="ORF">FHS90_003030</name>
</gene>
<proteinExistence type="predicted"/>
<accession>A0A839GF95</accession>
<keyword evidence="2" id="KW-1185">Reference proteome</keyword>
<dbReference type="EMBL" id="JACJIQ010000012">
    <property type="protein sequence ID" value="MBA9078304.1"/>
    <property type="molecule type" value="Genomic_DNA"/>
</dbReference>
<evidence type="ECO:0000313" key="1">
    <source>
        <dbReference type="EMBL" id="MBA9078304.1"/>
    </source>
</evidence>
<comment type="caution">
    <text evidence="1">The sequence shown here is derived from an EMBL/GenBank/DDBJ whole genome shotgun (WGS) entry which is preliminary data.</text>
</comment>